<organism evidence="1 2">
    <name type="scientific">Rhamnusium bicolor</name>
    <dbReference type="NCBI Taxonomy" id="1586634"/>
    <lineage>
        <taxon>Eukaryota</taxon>
        <taxon>Metazoa</taxon>
        <taxon>Ecdysozoa</taxon>
        <taxon>Arthropoda</taxon>
        <taxon>Hexapoda</taxon>
        <taxon>Insecta</taxon>
        <taxon>Pterygota</taxon>
        <taxon>Neoptera</taxon>
        <taxon>Endopterygota</taxon>
        <taxon>Coleoptera</taxon>
        <taxon>Polyphaga</taxon>
        <taxon>Cucujiformia</taxon>
        <taxon>Chrysomeloidea</taxon>
        <taxon>Cerambycidae</taxon>
        <taxon>Lepturinae</taxon>
        <taxon>Rhagiini</taxon>
        <taxon>Rhamnusium</taxon>
    </lineage>
</organism>
<accession>A0AAV8YB13</accession>
<dbReference type="EMBL" id="JANEYF010002279">
    <property type="protein sequence ID" value="KAJ8948698.1"/>
    <property type="molecule type" value="Genomic_DNA"/>
</dbReference>
<comment type="caution">
    <text evidence="1">The sequence shown here is derived from an EMBL/GenBank/DDBJ whole genome shotgun (WGS) entry which is preliminary data.</text>
</comment>
<dbReference type="Proteomes" id="UP001162156">
    <property type="component" value="Unassembled WGS sequence"/>
</dbReference>
<evidence type="ECO:0008006" key="3">
    <source>
        <dbReference type="Google" id="ProtNLM"/>
    </source>
</evidence>
<name>A0AAV8YB13_9CUCU</name>
<evidence type="ECO:0000313" key="1">
    <source>
        <dbReference type="EMBL" id="KAJ8948698.1"/>
    </source>
</evidence>
<sequence length="105" mass="12471">MYMGTIVSYGKKIDRKTKWTEHRRNLTVRPKQQNIIRTKLPYPKIIARAAKYVLECWNRFTDEVMLNSVVVYTNQTIAVKSAEYVDKYMIKETHLDEIKAVFDLL</sequence>
<gene>
    <name evidence="1" type="ORF">NQ314_008362</name>
</gene>
<protein>
    <recommendedName>
        <fullName evidence="3">GIY-YIG homing endonuclease</fullName>
    </recommendedName>
</protein>
<evidence type="ECO:0000313" key="2">
    <source>
        <dbReference type="Proteomes" id="UP001162156"/>
    </source>
</evidence>
<reference evidence="1" key="1">
    <citation type="journal article" date="2023" name="Insect Mol. Biol.">
        <title>Genome sequencing provides insights into the evolution of gene families encoding plant cell wall-degrading enzymes in longhorned beetles.</title>
        <authorList>
            <person name="Shin N.R."/>
            <person name="Okamura Y."/>
            <person name="Kirsch R."/>
            <person name="Pauchet Y."/>
        </authorList>
    </citation>
    <scope>NUCLEOTIDE SEQUENCE</scope>
    <source>
        <strain evidence="1">RBIC_L_NR</strain>
    </source>
</reference>
<proteinExistence type="predicted"/>
<dbReference type="AlphaFoldDB" id="A0AAV8YB13"/>
<keyword evidence="2" id="KW-1185">Reference proteome</keyword>